<dbReference type="Pfam" id="PF07963">
    <property type="entry name" value="N_methyl"/>
    <property type="match status" value="1"/>
</dbReference>
<sequence>MKSMQKGFTLIELMIVVAIIAILAAIAIPQYQNYVTKSQFSESQTIADGLKTPIVEYYNQTGNCPGPGTGGIALATSYSGKYVQTATAGGTAPTCTITVKFKPTGSVSKPLGGQQVIFTGTDNGGSFAWVCDKSHASGIDTKYLPQACVGN</sequence>
<dbReference type="InterPro" id="IPR045584">
    <property type="entry name" value="Pilin-like"/>
</dbReference>
<dbReference type="RefSeq" id="WP_253565927.1">
    <property type="nucleotide sequence ID" value="NZ_JAMZEK010000002.1"/>
</dbReference>
<keyword evidence="3" id="KW-0281">Fimbrium</keyword>
<keyword evidence="6" id="KW-1185">Reference proteome</keyword>
<evidence type="ECO:0000256" key="4">
    <source>
        <dbReference type="SAM" id="Phobius"/>
    </source>
</evidence>
<dbReference type="Proteomes" id="UP001204615">
    <property type="component" value="Unassembled WGS sequence"/>
</dbReference>
<dbReference type="Pfam" id="PF00114">
    <property type="entry name" value="Pilin"/>
    <property type="match status" value="1"/>
</dbReference>
<dbReference type="Gene3D" id="3.30.700.10">
    <property type="entry name" value="Glycoprotein, Type 4 Pilin"/>
    <property type="match status" value="1"/>
</dbReference>
<organism evidence="5 6">
    <name type="scientific">Dyella lutea</name>
    <dbReference type="NCBI Taxonomy" id="2950441"/>
    <lineage>
        <taxon>Bacteria</taxon>
        <taxon>Pseudomonadati</taxon>
        <taxon>Pseudomonadota</taxon>
        <taxon>Gammaproteobacteria</taxon>
        <taxon>Lysobacterales</taxon>
        <taxon>Rhodanobacteraceae</taxon>
        <taxon>Dyella</taxon>
    </lineage>
</organism>
<proteinExistence type="inferred from homology"/>
<accession>A0ABT1FAC3</accession>
<keyword evidence="4" id="KW-0812">Transmembrane</keyword>
<keyword evidence="4" id="KW-0472">Membrane</keyword>
<feature type="transmembrane region" description="Helical" evidence="4">
    <location>
        <begin position="7"/>
        <end position="28"/>
    </location>
</feature>
<dbReference type="NCBIfam" id="TIGR02532">
    <property type="entry name" value="IV_pilin_GFxxxE"/>
    <property type="match status" value="1"/>
</dbReference>
<evidence type="ECO:0000313" key="5">
    <source>
        <dbReference type="EMBL" id="MCP1374090.1"/>
    </source>
</evidence>
<evidence type="ECO:0000256" key="3">
    <source>
        <dbReference type="RuleBase" id="RU000389"/>
    </source>
</evidence>
<name>A0ABT1FAC3_9GAMM</name>
<comment type="similarity">
    <text evidence="1 3">Belongs to the N-Me-Phe pilin family.</text>
</comment>
<dbReference type="SUPFAM" id="SSF54523">
    <property type="entry name" value="Pili subunits"/>
    <property type="match status" value="1"/>
</dbReference>
<dbReference type="InterPro" id="IPR012902">
    <property type="entry name" value="N_methyl_site"/>
</dbReference>
<dbReference type="InterPro" id="IPR001082">
    <property type="entry name" value="Pilin"/>
</dbReference>
<evidence type="ECO:0000313" key="6">
    <source>
        <dbReference type="Proteomes" id="UP001204615"/>
    </source>
</evidence>
<evidence type="ECO:0000256" key="1">
    <source>
        <dbReference type="ARBA" id="ARBA00005233"/>
    </source>
</evidence>
<dbReference type="EMBL" id="JAMZEK010000002">
    <property type="protein sequence ID" value="MCP1374090.1"/>
    <property type="molecule type" value="Genomic_DNA"/>
</dbReference>
<gene>
    <name evidence="5" type="ORF">NC595_08440</name>
</gene>
<reference evidence="5 6" key="1">
    <citation type="submission" date="2022-06" db="EMBL/GenBank/DDBJ databases">
        <title>Dyella sp. Sa strain:Sa Genome sequencing.</title>
        <authorList>
            <person name="Park S."/>
        </authorList>
    </citation>
    <scope>NUCLEOTIDE SEQUENCE [LARGE SCALE GENOMIC DNA]</scope>
    <source>
        <strain evidence="5 6">Sa</strain>
    </source>
</reference>
<keyword evidence="4" id="KW-1133">Transmembrane helix</keyword>
<dbReference type="PROSITE" id="PS00409">
    <property type="entry name" value="PROKAR_NTER_METHYL"/>
    <property type="match status" value="1"/>
</dbReference>
<dbReference type="PANTHER" id="PTHR30093:SF34">
    <property type="entry name" value="PREPILIN PEPTIDASE-DEPENDENT PROTEIN D"/>
    <property type="match status" value="1"/>
</dbReference>
<comment type="caution">
    <text evidence="5">The sequence shown here is derived from an EMBL/GenBank/DDBJ whole genome shotgun (WGS) entry which is preliminary data.</text>
</comment>
<evidence type="ECO:0000256" key="2">
    <source>
        <dbReference type="ARBA" id="ARBA00022481"/>
    </source>
</evidence>
<protein>
    <submittedName>
        <fullName evidence="5">Pilin</fullName>
    </submittedName>
</protein>
<keyword evidence="2" id="KW-0488">Methylation</keyword>
<dbReference type="PANTHER" id="PTHR30093">
    <property type="entry name" value="GENERAL SECRETION PATHWAY PROTEIN G"/>
    <property type="match status" value="1"/>
</dbReference>